<name>A0ABQ2RBH4_9ACTN</name>
<evidence type="ECO:0000256" key="4">
    <source>
        <dbReference type="ARBA" id="ARBA00022840"/>
    </source>
</evidence>
<evidence type="ECO:0000256" key="6">
    <source>
        <dbReference type="ARBA" id="ARBA00023136"/>
    </source>
</evidence>
<comment type="subcellular location">
    <subcellularLocation>
        <location evidence="1">Cell membrane</location>
        <topology evidence="1">Multi-pass membrane protein</topology>
    </subcellularLocation>
</comment>
<proteinExistence type="predicted"/>
<dbReference type="EMBL" id="BMQJ01000016">
    <property type="protein sequence ID" value="GGQ19559.1"/>
    <property type="molecule type" value="Genomic_DNA"/>
</dbReference>
<feature type="transmembrane region" description="Helical" evidence="8">
    <location>
        <begin position="934"/>
        <end position="962"/>
    </location>
</feature>
<dbReference type="SUPFAM" id="SSF52540">
    <property type="entry name" value="P-loop containing nucleoside triphosphate hydrolases"/>
    <property type="match status" value="2"/>
</dbReference>
<keyword evidence="2 8" id="KW-0812">Transmembrane</keyword>
<evidence type="ECO:0000256" key="8">
    <source>
        <dbReference type="SAM" id="Phobius"/>
    </source>
</evidence>
<dbReference type="PANTHER" id="PTHR24221">
    <property type="entry name" value="ATP-BINDING CASSETTE SUB-FAMILY B"/>
    <property type="match status" value="1"/>
</dbReference>
<feature type="transmembrane region" description="Helical" evidence="8">
    <location>
        <begin position="97"/>
        <end position="114"/>
    </location>
</feature>
<dbReference type="InterPro" id="IPR003439">
    <property type="entry name" value="ABC_transporter-like_ATP-bd"/>
</dbReference>
<feature type="domain" description="ABC transmembrane type-1" evidence="10">
    <location>
        <begin position="715"/>
        <end position="997"/>
    </location>
</feature>
<keyword evidence="5 8" id="KW-1133">Transmembrane helix</keyword>
<feature type="compositionally biased region" description="Low complexity" evidence="7">
    <location>
        <begin position="609"/>
        <end position="633"/>
    </location>
</feature>
<dbReference type="InterPro" id="IPR036640">
    <property type="entry name" value="ABC1_TM_sf"/>
</dbReference>
<dbReference type="RefSeq" id="WP_189249573.1">
    <property type="nucleotide sequence ID" value="NZ_BMQJ01000016.1"/>
</dbReference>
<feature type="domain" description="ABC transporter" evidence="9">
    <location>
        <begin position="376"/>
        <end position="610"/>
    </location>
</feature>
<dbReference type="InterPro" id="IPR003593">
    <property type="entry name" value="AAA+_ATPase"/>
</dbReference>
<dbReference type="PROSITE" id="PS50893">
    <property type="entry name" value="ABC_TRANSPORTER_2"/>
    <property type="match status" value="2"/>
</dbReference>
<feature type="transmembrane region" description="Helical" evidence="8">
    <location>
        <begin position="167"/>
        <end position="189"/>
    </location>
</feature>
<gene>
    <name evidence="11" type="ORF">GCM10010140_57340</name>
</gene>
<dbReference type="PROSITE" id="PS50929">
    <property type="entry name" value="ABC_TM1F"/>
    <property type="match status" value="2"/>
</dbReference>
<dbReference type="Pfam" id="PF00664">
    <property type="entry name" value="ABC_membrane"/>
    <property type="match status" value="2"/>
</dbReference>
<dbReference type="SUPFAM" id="SSF90123">
    <property type="entry name" value="ABC transporter transmembrane region"/>
    <property type="match status" value="2"/>
</dbReference>
<comment type="caution">
    <text evidence="11">The sequence shown here is derived from an EMBL/GenBank/DDBJ whole genome shotgun (WGS) entry which is preliminary data.</text>
</comment>
<feature type="domain" description="ABC transporter" evidence="9">
    <location>
        <begin position="1031"/>
        <end position="1261"/>
    </location>
</feature>
<dbReference type="Gene3D" id="1.20.1560.10">
    <property type="entry name" value="ABC transporter type 1, transmembrane domain"/>
    <property type="match status" value="2"/>
</dbReference>
<dbReference type="InterPro" id="IPR017871">
    <property type="entry name" value="ABC_transporter-like_CS"/>
</dbReference>
<feature type="compositionally biased region" description="Pro residues" evidence="7">
    <location>
        <begin position="634"/>
        <end position="646"/>
    </location>
</feature>
<feature type="domain" description="ABC transmembrane type-1" evidence="10">
    <location>
        <begin position="64"/>
        <end position="342"/>
    </location>
</feature>
<feature type="transmembrane region" description="Helical" evidence="8">
    <location>
        <begin position="285"/>
        <end position="307"/>
    </location>
</feature>
<feature type="region of interest" description="Disordered" evidence="7">
    <location>
        <begin position="608"/>
        <end position="699"/>
    </location>
</feature>
<organism evidence="11 12">
    <name type="scientific">Streptosporangium pseudovulgare</name>
    <dbReference type="NCBI Taxonomy" id="35765"/>
    <lineage>
        <taxon>Bacteria</taxon>
        <taxon>Bacillati</taxon>
        <taxon>Actinomycetota</taxon>
        <taxon>Actinomycetes</taxon>
        <taxon>Streptosporangiales</taxon>
        <taxon>Streptosporangiaceae</taxon>
        <taxon>Streptosporangium</taxon>
    </lineage>
</organism>
<dbReference type="SMART" id="SM00382">
    <property type="entry name" value="AAA"/>
    <property type="match status" value="2"/>
</dbReference>
<evidence type="ECO:0000256" key="7">
    <source>
        <dbReference type="SAM" id="MobiDB-lite"/>
    </source>
</evidence>
<feature type="transmembrane region" description="Helical" evidence="8">
    <location>
        <begin position="754"/>
        <end position="780"/>
    </location>
</feature>
<dbReference type="PANTHER" id="PTHR24221:SF654">
    <property type="entry name" value="ATP-BINDING CASSETTE SUB-FAMILY B MEMBER 6"/>
    <property type="match status" value="1"/>
</dbReference>
<evidence type="ECO:0000313" key="11">
    <source>
        <dbReference type="EMBL" id="GGQ19559.1"/>
    </source>
</evidence>
<evidence type="ECO:0000256" key="5">
    <source>
        <dbReference type="ARBA" id="ARBA00022989"/>
    </source>
</evidence>
<dbReference type="CDD" id="cd18546">
    <property type="entry name" value="ABC_6TM_Rv0194_D2_like"/>
    <property type="match status" value="1"/>
</dbReference>
<evidence type="ECO:0000259" key="10">
    <source>
        <dbReference type="PROSITE" id="PS50929"/>
    </source>
</evidence>
<dbReference type="CDD" id="cd18543">
    <property type="entry name" value="ABC_6TM_Rv0194_D1_like"/>
    <property type="match status" value="1"/>
</dbReference>
<sequence>MTSLPGDVAAVPPVAAPPVATGAAGSGGDGGADGAVRSDGDGGAGWVRRLWPHLRDQRRRLAPAFAAAGFSALLAAAVPVVQQRILDEAVLARRTPLLPWLAVFLLLSAGAFAARRLCLALQAEVITRVQYRLRAAVHDRAQRLDPRARHELTVGQIVSRVTSDTGALVRVLGMVPQLSGAVLFTVFGFAMMASISWPLALCAASAVPAMALVTVRTRRRLTPATAEAQHRQGELTHAVDQALGGIRVVRAFGQEDRELARITVSSAELLRARVRAVRVQGRSQALLTAIPVFGQALMLPAGGWLVLRHQITVGAYLAFTSYLALLVNPANMIAGMVVLAHRARASAVRVFEVLDALPTVADRPDARPLPPGPGELVFDRVVFGHPGRPPVLDGFSLRLRPGETVALVGAPGSGRSTVGLLAARFHDVRDGRVLLDGADVGRVTLESLRAQIGMAFEDPFLFTGTIRENIAYGRPDAGDDEIEAAAVAAGLHEFVAGLPAGYGTAVGERGSALSGGQRQRVALARALLTRPRVLVLDDVTSAVDPALERRMAGTLRRAVRGRTTLLITRRPATLALAGRVVLLRDGRVADEGAHEELWARSEHYREALAEPAPAEPDSAEPVPAESAPAEQVPAEPPPAEPVPAVPAPRRAVEDLPGRLPPAASAEPGEGPGDEPPAARLPGDGTGRPDVPGRAAGRPARLSARELLRGDRRGPAAVLALVALGALTGAAGPYLTGSGVDEGMVSGSAGALLTASGRFLAVAAAGYLITWAALVVSGTVGQRIVHALRLRVWAHVQRLPVEAHERRRGADLLTTVVTDVDTLSEVISSGLATTVVAVLTAVTALAVLAAVDLLLAAVVLAVLVPLLALVALCGRRSVANYRRAREHTAEVTAHLEQSLAGTRESQAFGQQDRRQAEFSRAADGYARARLATQRLIATFFPLLELLAEAGTALLLVIGASLVASGELAPGELVASVLYLALIFTPLQQAFGFFDAWQQARVSLDRIDGLLAEPPTAAPAGDGEPPRPPHGGLELAGVGFRYPGAARDVLTGIDLAVRPGETLAVVGPSGAGKSTLVKLIARFHDPTAGRLRLGGGTGPGVPDGRGARLGYVPQEPFLFARSVRDNIAYGRPGATDEEVRAAARAAGAHEMIAALPGGYDHVVTEGAGSVPVGQRQLICLARALLVRPGLLLLDEAGAHADPRATAAIGRAAAAHTTVMVTHHLTDARAADRVAVLAGGRLAETGTHEELIAAGGHYAAMWHRTATR</sequence>
<evidence type="ECO:0000259" key="9">
    <source>
        <dbReference type="PROSITE" id="PS50893"/>
    </source>
</evidence>
<feature type="transmembrane region" description="Helical" evidence="8">
    <location>
        <begin position="852"/>
        <end position="872"/>
    </location>
</feature>
<feature type="transmembrane region" description="Helical" evidence="8">
    <location>
        <begin position="313"/>
        <end position="339"/>
    </location>
</feature>
<feature type="transmembrane region" description="Helical" evidence="8">
    <location>
        <begin position="715"/>
        <end position="734"/>
    </location>
</feature>
<protein>
    <submittedName>
        <fullName evidence="11">ABC transporter</fullName>
    </submittedName>
</protein>
<dbReference type="PROSITE" id="PS00211">
    <property type="entry name" value="ABC_TRANSPORTER_1"/>
    <property type="match status" value="1"/>
</dbReference>
<evidence type="ECO:0000256" key="2">
    <source>
        <dbReference type="ARBA" id="ARBA00022692"/>
    </source>
</evidence>
<keyword evidence="12" id="KW-1185">Reference proteome</keyword>
<feature type="transmembrane region" description="Helical" evidence="8">
    <location>
        <begin position="825"/>
        <end position="846"/>
    </location>
</feature>
<dbReference type="Gene3D" id="3.40.50.300">
    <property type="entry name" value="P-loop containing nucleotide triphosphate hydrolases"/>
    <property type="match status" value="2"/>
</dbReference>
<keyword evidence="6 8" id="KW-0472">Membrane</keyword>
<dbReference type="Proteomes" id="UP000611554">
    <property type="component" value="Unassembled WGS sequence"/>
</dbReference>
<dbReference type="InterPro" id="IPR027417">
    <property type="entry name" value="P-loop_NTPase"/>
</dbReference>
<feature type="transmembrane region" description="Helical" evidence="8">
    <location>
        <begin position="195"/>
        <end position="215"/>
    </location>
</feature>
<dbReference type="Pfam" id="PF00005">
    <property type="entry name" value="ABC_tran"/>
    <property type="match status" value="2"/>
</dbReference>
<feature type="transmembrane region" description="Helical" evidence="8">
    <location>
        <begin position="61"/>
        <end position="85"/>
    </location>
</feature>
<keyword evidence="3" id="KW-0547">Nucleotide-binding</keyword>
<evidence type="ECO:0000313" key="12">
    <source>
        <dbReference type="Proteomes" id="UP000611554"/>
    </source>
</evidence>
<dbReference type="InterPro" id="IPR011527">
    <property type="entry name" value="ABC1_TM_dom"/>
</dbReference>
<accession>A0ABQ2RBH4</accession>
<dbReference type="InterPro" id="IPR039421">
    <property type="entry name" value="Type_1_exporter"/>
</dbReference>
<feature type="transmembrane region" description="Helical" evidence="8">
    <location>
        <begin position="974"/>
        <end position="995"/>
    </location>
</feature>
<evidence type="ECO:0000256" key="1">
    <source>
        <dbReference type="ARBA" id="ARBA00004651"/>
    </source>
</evidence>
<reference evidence="12" key="1">
    <citation type="journal article" date="2019" name="Int. J. Syst. Evol. Microbiol.">
        <title>The Global Catalogue of Microorganisms (GCM) 10K type strain sequencing project: providing services to taxonomists for standard genome sequencing and annotation.</title>
        <authorList>
            <consortium name="The Broad Institute Genomics Platform"/>
            <consortium name="The Broad Institute Genome Sequencing Center for Infectious Disease"/>
            <person name="Wu L."/>
            <person name="Ma J."/>
        </authorList>
    </citation>
    <scope>NUCLEOTIDE SEQUENCE [LARGE SCALE GENOMIC DNA]</scope>
    <source>
        <strain evidence="12">JCM 3115</strain>
    </source>
</reference>
<keyword evidence="4" id="KW-0067">ATP-binding</keyword>
<evidence type="ECO:0000256" key="3">
    <source>
        <dbReference type="ARBA" id="ARBA00022741"/>
    </source>
</evidence>